<feature type="region of interest" description="Disordered" evidence="1">
    <location>
        <begin position="1"/>
        <end position="93"/>
    </location>
</feature>
<dbReference type="InParanoid" id="G0QS45"/>
<protein>
    <submittedName>
        <fullName evidence="2">Uncharacterized protein</fullName>
    </submittedName>
</protein>
<sequence>MNENQSILPPPNSNALPEISITPFQPPSGDKKQPLLNGTPTHTSIGIPPPPSISLPPIFVNSMAPPPPPGGLLPPPPPGGLQPPQKSVGLPKDTAILAPQSNLLINTPEIIQSEIKPQETIESTKKQSKAPVLPQTQSQEQNTVENNQKSQENNLEENNQTAIENNNEPPEHLKIYMNMIKYKIPKIAVKQKMVAEGYDPDEIDQYIQKKI</sequence>
<proteinExistence type="predicted"/>
<feature type="compositionally biased region" description="Polar residues" evidence="1">
    <location>
        <begin position="134"/>
        <end position="168"/>
    </location>
</feature>
<evidence type="ECO:0000313" key="2">
    <source>
        <dbReference type="EMBL" id="EGR31958.1"/>
    </source>
</evidence>
<evidence type="ECO:0000313" key="3">
    <source>
        <dbReference type="Proteomes" id="UP000008983"/>
    </source>
</evidence>
<keyword evidence="3" id="KW-1185">Reference proteome</keyword>
<accession>G0QS45</accession>
<feature type="compositionally biased region" description="Pro residues" evidence="1">
    <location>
        <begin position="64"/>
        <end position="81"/>
    </location>
</feature>
<evidence type="ECO:0000256" key="1">
    <source>
        <dbReference type="SAM" id="MobiDB-lite"/>
    </source>
</evidence>
<dbReference type="GeneID" id="14908110"/>
<dbReference type="Proteomes" id="UP000008983">
    <property type="component" value="Unassembled WGS sequence"/>
</dbReference>
<reference evidence="2 3" key="1">
    <citation type="submission" date="2011-07" db="EMBL/GenBank/DDBJ databases">
        <authorList>
            <person name="Coyne R."/>
            <person name="Brami D."/>
            <person name="Johnson J."/>
            <person name="Hostetler J."/>
            <person name="Hannick L."/>
            <person name="Clark T."/>
            <person name="Cassidy-Hanley D."/>
            <person name="Inman J."/>
        </authorList>
    </citation>
    <scope>NUCLEOTIDE SEQUENCE [LARGE SCALE GENOMIC DNA]</scope>
    <source>
        <strain evidence="2 3">G5</strain>
    </source>
</reference>
<dbReference type="EMBL" id="GL983805">
    <property type="protein sequence ID" value="EGR31958.1"/>
    <property type="molecule type" value="Genomic_DNA"/>
</dbReference>
<organism evidence="2 3">
    <name type="scientific">Ichthyophthirius multifiliis</name>
    <name type="common">White spot disease agent</name>
    <name type="synonym">Ich</name>
    <dbReference type="NCBI Taxonomy" id="5932"/>
    <lineage>
        <taxon>Eukaryota</taxon>
        <taxon>Sar</taxon>
        <taxon>Alveolata</taxon>
        <taxon>Ciliophora</taxon>
        <taxon>Intramacronucleata</taxon>
        <taxon>Oligohymenophorea</taxon>
        <taxon>Hymenostomatida</taxon>
        <taxon>Ophryoglenina</taxon>
        <taxon>Ichthyophthirius</taxon>
    </lineage>
</organism>
<dbReference type="OrthoDB" id="268027at2759"/>
<name>G0QS45_ICHMU</name>
<gene>
    <name evidence="2" type="ORF">IMG5_099200</name>
</gene>
<dbReference type="GO" id="GO:0071203">
    <property type="term" value="C:WASH complex"/>
    <property type="evidence" value="ECO:0007669"/>
    <property type="project" value="InterPro"/>
</dbReference>
<dbReference type="Pfam" id="PF10152">
    <property type="entry name" value="CCDC53"/>
    <property type="match status" value="1"/>
</dbReference>
<feature type="compositionally biased region" description="Basic and acidic residues" evidence="1">
    <location>
        <begin position="116"/>
        <end position="125"/>
    </location>
</feature>
<dbReference type="InterPro" id="IPR019309">
    <property type="entry name" value="WASHC3"/>
</dbReference>
<dbReference type="AlphaFoldDB" id="G0QS45"/>
<dbReference type="RefSeq" id="XP_004035444.1">
    <property type="nucleotide sequence ID" value="XM_004035396.1"/>
</dbReference>
<feature type="region of interest" description="Disordered" evidence="1">
    <location>
        <begin position="108"/>
        <end position="169"/>
    </location>
</feature>